<feature type="region of interest" description="Disordered" evidence="1">
    <location>
        <begin position="212"/>
        <end position="236"/>
    </location>
</feature>
<organism evidence="2 3">
    <name type="scientific">Ostreobium quekettii</name>
    <dbReference type="NCBI Taxonomy" id="121088"/>
    <lineage>
        <taxon>Eukaryota</taxon>
        <taxon>Viridiplantae</taxon>
        <taxon>Chlorophyta</taxon>
        <taxon>core chlorophytes</taxon>
        <taxon>Ulvophyceae</taxon>
        <taxon>TCBD clade</taxon>
        <taxon>Bryopsidales</taxon>
        <taxon>Ostreobineae</taxon>
        <taxon>Ostreobiaceae</taxon>
        <taxon>Ostreobium</taxon>
    </lineage>
</organism>
<dbReference type="OrthoDB" id="575872at2759"/>
<evidence type="ECO:0000313" key="2">
    <source>
        <dbReference type="EMBL" id="CAD7696139.1"/>
    </source>
</evidence>
<dbReference type="EMBL" id="CAJHUC010000437">
    <property type="protein sequence ID" value="CAD7696139.1"/>
    <property type="molecule type" value="Genomic_DNA"/>
</dbReference>
<name>A0A8S1IQQ0_9CHLO</name>
<feature type="region of interest" description="Disordered" evidence="1">
    <location>
        <begin position="325"/>
        <end position="352"/>
    </location>
</feature>
<dbReference type="AlphaFoldDB" id="A0A8S1IQQ0"/>
<keyword evidence="3" id="KW-1185">Reference proteome</keyword>
<gene>
    <name evidence="2" type="ORF">OSTQU699_LOCUS1500</name>
</gene>
<reference evidence="2" key="1">
    <citation type="submission" date="2020-12" db="EMBL/GenBank/DDBJ databases">
        <authorList>
            <person name="Iha C."/>
        </authorList>
    </citation>
    <scope>NUCLEOTIDE SEQUENCE</scope>
</reference>
<evidence type="ECO:0000256" key="1">
    <source>
        <dbReference type="SAM" id="MobiDB-lite"/>
    </source>
</evidence>
<feature type="region of interest" description="Disordered" evidence="1">
    <location>
        <begin position="109"/>
        <end position="173"/>
    </location>
</feature>
<dbReference type="Proteomes" id="UP000708148">
    <property type="component" value="Unassembled WGS sequence"/>
</dbReference>
<evidence type="ECO:0000313" key="3">
    <source>
        <dbReference type="Proteomes" id="UP000708148"/>
    </source>
</evidence>
<sequence length="385" mass="40937">MADVVGHAVSVHEYARQFVVKVTHDDRYRSAQELDRAGRSLYALLRQLAQDGDREDVRATFKTLKCEFGSQWRRASPARRVDVLDRLFAILDVVHKECMKSARPEDLKTWKREATDPPEDVPLPEIQRPIPGNEQVGKMGFSSPRRAPERGENGRQGGQEAAAPATPPEAPPLMPRLSLLRGMSGNLINLDDVGAAFSPKAASKLASIESDADSAALSPRPAGDPLPNPHSSNGGAWVTFAAQNQTPGPLRTVSEGSAVWEARSPWETAARAADGIPNGSARRPNPLASPFGESRHQVFGQAPSAVGAAAANGGLMGLPGTPPGPRCTAPTASSHRLGGKQSGKGAHGMAHGRRMAGGNKAGLARRLYQQPMEALEALDPLNGRV</sequence>
<comment type="caution">
    <text evidence="2">The sequence shown here is derived from an EMBL/GenBank/DDBJ whole genome shotgun (WGS) entry which is preliminary data.</text>
</comment>
<proteinExistence type="predicted"/>
<accession>A0A8S1IQQ0</accession>
<protein>
    <submittedName>
        <fullName evidence="2">Uncharacterized protein</fullName>
    </submittedName>
</protein>